<organism evidence="1 2">
    <name type="scientific">Willisornis vidua</name>
    <name type="common">Xingu scale-backed antbird</name>
    <dbReference type="NCBI Taxonomy" id="1566151"/>
    <lineage>
        <taxon>Eukaryota</taxon>
        <taxon>Metazoa</taxon>
        <taxon>Chordata</taxon>
        <taxon>Craniata</taxon>
        <taxon>Vertebrata</taxon>
        <taxon>Euteleostomi</taxon>
        <taxon>Archelosauria</taxon>
        <taxon>Archosauria</taxon>
        <taxon>Dinosauria</taxon>
        <taxon>Saurischia</taxon>
        <taxon>Theropoda</taxon>
        <taxon>Coelurosauria</taxon>
        <taxon>Aves</taxon>
        <taxon>Neognathae</taxon>
        <taxon>Neoaves</taxon>
        <taxon>Telluraves</taxon>
        <taxon>Australaves</taxon>
        <taxon>Passeriformes</taxon>
        <taxon>Thamnophilidae</taxon>
        <taxon>Willisornis</taxon>
    </lineage>
</organism>
<dbReference type="EMBL" id="WHWB01033693">
    <property type="protein sequence ID" value="KAJ7418169.1"/>
    <property type="molecule type" value="Genomic_DNA"/>
</dbReference>
<evidence type="ECO:0000313" key="1">
    <source>
        <dbReference type="EMBL" id="KAJ7418169.1"/>
    </source>
</evidence>
<sequence length="151" mass="17612">MAKKANGILAWIRNSVASWSRTEILPLGSALVRPHLECCIQVWAPQSEKDIEVLECDQQRATRLVKGLENMSYEERLRYQAAEERCNWTAQHGSQFSSELNYLTLEFLGQSVCTRTFQYPEFVTLKEYCQTQKLLKDFETRRYGRSHDAIE</sequence>
<reference evidence="1" key="1">
    <citation type="submission" date="2019-10" db="EMBL/GenBank/DDBJ databases">
        <authorList>
            <person name="Soares A.E.R."/>
            <person name="Aleixo A."/>
            <person name="Schneider P."/>
            <person name="Miyaki C.Y."/>
            <person name="Schneider M.P."/>
            <person name="Mello C."/>
            <person name="Vasconcelos A.T.R."/>
        </authorList>
    </citation>
    <scope>NUCLEOTIDE SEQUENCE</scope>
    <source>
        <tissue evidence="1">Muscle</tissue>
    </source>
</reference>
<dbReference type="Proteomes" id="UP001145742">
    <property type="component" value="Unassembled WGS sequence"/>
</dbReference>
<proteinExistence type="predicted"/>
<accession>A0ABQ9DB69</accession>
<gene>
    <name evidence="1" type="ORF">WISP_60514</name>
</gene>
<comment type="caution">
    <text evidence="1">The sequence shown here is derived from an EMBL/GenBank/DDBJ whole genome shotgun (WGS) entry which is preliminary data.</text>
</comment>
<name>A0ABQ9DB69_9PASS</name>
<keyword evidence="2" id="KW-1185">Reference proteome</keyword>
<protein>
    <submittedName>
        <fullName evidence="1">Uncharacterized protein</fullName>
    </submittedName>
</protein>
<evidence type="ECO:0000313" key="2">
    <source>
        <dbReference type="Proteomes" id="UP001145742"/>
    </source>
</evidence>
<dbReference type="PANTHER" id="PTHR33332">
    <property type="entry name" value="REVERSE TRANSCRIPTASE DOMAIN-CONTAINING PROTEIN"/>
    <property type="match status" value="1"/>
</dbReference>